<evidence type="ECO:0000256" key="5">
    <source>
        <dbReference type="SAM" id="Coils"/>
    </source>
</evidence>
<dbReference type="AlphaFoldDB" id="A0A239PQR2"/>
<dbReference type="InterPro" id="IPR006054">
    <property type="entry name" value="DnaQ"/>
</dbReference>
<feature type="coiled-coil region" evidence="5">
    <location>
        <begin position="120"/>
        <end position="147"/>
    </location>
</feature>
<gene>
    <name evidence="8" type="ORF">SAMN05444959_103113</name>
</gene>
<dbReference type="PANTHER" id="PTHR30231:SF41">
    <property type="entry name" value="DNA POLYMERASE III SUBUNIT EPSILON"/>
    <property type="match status" value="1"/>
</dbReference>
<dbReference type="FunFam" id="3.30.420.10:FF:000045">
    <property type="entry name" value="3'-5' exonuclease DinG"/>
    <property type="match status" value="1"/>
</dbReference>
<keyword evidence="6" id="KW-0812">Transmembrane</keyword>
<dbReference type="Gene3D" id="3.30.420.10">
    <property type="entry name" value="Ribonuclease H-like superfamily/Ribonuclease H"/>
    <property type="match status" value="1"/>
</dbReference>
<feature type="transmembrane region" description="Helical" evidence="6">
    <location>
        <begin position="47"/>
        <end position="73"/>
    </location>
</feature>
<dbReference type="EC" id="2.7.7.7" evidence="1"/>
<proteinExistence type="predicted"/>
<dbReference type="Gene3D" id="3.30.450.20">
    <property type="entry name" value="PAS domain"/>
    <property type="match status" value="1"/>
</dbReference>
<dbReference type="GO" id="GO:0005829">
    <property type="term" value="C:cytosol"/>
    <property type="evidence" value="ECO:0007669"/>
    <property type="project" value="TreeGrafter"/>
</dbReference>
<keyword evidence="6" id="KW-0472">Membrane</keyword>
<evidence type="ECO:0000256" key="4">
    <source>
        <dbReference type="ARBA" id="ARBA00049244"/>
    </source>
</evidence>
<comment type="subunit">
    <text evidence="3">DNA polymerase III contains a core (composed of alpha, epsilon and theta chains) that associates with a tau subunit. This core dimerizes to form the POLIII' complex. PolIII' associates with the gamma complex (composed of gamma, delta, delta', psi and chi chains) and with the beta chain to form the complete DNA polymerase III complex.</text>
</comment>
<sequence>MISDRPLRLRILLLFAALAGAVLAAILAALVIAGWRMSLSGVAATAIVDALALAALIAGLGCLGATAGIWMLFDRYLARPIEALAGGLRTGQAPEEPDTRYLADLGPAVREAAQARARAAEALSRAVEEHASELAHEKETLENILADFGAGAVMADAHGRIMFYNSAAARLLRGIALDRRLDRYISSGAIEAASARLAAGVDATDLVCLTADGERMNARMRRVDDGILLILRDRTSAAAVPRDRLEALRRHAATLVPMLDALEGPMPPELARAIQHEGRGLARETKALSELLSGKGPTGRARLVELAAGLSSDAALPNLVVLADAGEMNALLRHLDKSLRDEGLTPAFDILLEDPAEPHLCLVWSGNPVPMACLDEWLSYAPDCAQPDLSGADILAMHGTGIWSEAVSGEQARLVLPLLLAEDGHLPAGLTYDFALGKRAVAASRLSDLTCVVFDTETTGLDVTDRIVQIAGLRIAGGRLTGESFDTLVNPGREIPPGATAIHHITNEMVAEAPDVCAAVTAFHHFTAEAVLIAHNAPFDMGLLHAIRDETGVHFENPVLDTVLLSAMVWGQSADHSLDALAERLSIEIPPEARHSAMGDTIATAEIFLRLVPALEAKGIETFEDVIQRARQFRNLIADANQAAPKSG</sequence>
<dbReference type="GO" id="GO:0003677">
    <property type="term" value="F:DNA binding"/>
    <property type="evidence" value="ECO:0007669"/>
    <property type="project" value="InterPro"/>
</dbReference>
<dbReference type="GO" id="GO:0045004">
    <property type="term" value="P:DNA replication proofreading"/>
    <property type="evidence" value="ECO:0007669"/>
    <property type="project" value="TreeGrafter"/>
</dbReference>
<feature type="domain" description="Exonuclease" evidence="7">
    <location>
        <begin position="450"/>
        <end position="617"/>
    </location>
</feature>
<accession>A0A239PQR2</accession>
<feature type="transmembrane region" description="Helical" evidence="6">
    <location>
        <begin position="12"/>
        <end position="35"/>
    </location>
</feature>
<keyword evidence="6" id="KW-1133">Transmembrane helix</keyword>
<evidence type="ECO:0000256" key="3">
    <source>
        <dbReference type="ARBA" id="ARBA00026073"/>
    </source>
</evidence>
<evidence type="ECO:0000256" key="1">
    <source>
        <dbReference type="ARBA" id="ARBA00012417"/>
    </source>
</evidence>
<organism evidence="8 9">
    <name type="scientific">Paracoccus seriniphilus</name>
    <dbReference type="NCBI Taxonomy" id="184748"/>
    <lineage>
        <taxon>Bacteria</taxon>
        <taxon>Pseudomonadati</taxon>
        <taxon>Pseudomonadota</taxon>
        <taxon>Alphaproteobacteria</taxon>
        <taxon>Rhodobacterales</taxon>
        <taxon>Paracoccaceae</taxon>
        <taxon>Paracoccus</taxon>
    </lineage>
</organism>
<comment type="function">
    <text evidence="2">DNA polymerase III is a complex, multichain enzyme responsible for most of the replicative synthesis in bacteria. The epsilon subunit contain the editing function and is a proofreading 3'-5' exonuclease.</text>
</comment>
<comment type="catalytic activity">
    <reaction evidence="4">
        <text>DNA(n) + a 2'-deoxyribonucleoside 5'-triphosphate = DNA(n+1) + diphosphate</text>
        <dbReference type="Rhea" id="RHEA:22508"/>
        <dbReference type="Rhea" id="RHEA-COMP:17339"/>
        <dbReference type="Rhea" id="RHEA-COMP:17340"/>
        <dbReference type="ChEBI" id="CHEBI:33019"/>
        <dbReference type="ChEBI" id="CHEBI:61560"/>
        <dbReference type="ChEBI" id="CHEBI:173112"/>
        <dbReference type="EC" id="2.7.7.7"/>
    </reaction>
</comment>
<dbReference type="NCBIfam" id="TIGR00573">
    <property type="entry name" value="dnaq"/>
    <property type="match status" value="1"/>
</dbReference>
<evidence type="ECO:0000313" key="9">
    <source>
        <dbReference type="Proteomes" id="UP000198307"/>
    </source>
</evidence>
<dbReference type="GO" id="GO:0008408">
    <property type="term" value="F:3'-5' exonuclease activity"/>
    <property type="evidence" value="ECO:0007669"/>
    <property type="project" value="TreeGrafter"/>
</dbReference>
<name>A0A239PQR2_9RHOB</name>
<dbReference type="InterPro" id="IPR036397">
    <property type="entry name" value="RNaseH_sf"/>
</dbReference>
<evidence type="ECO:0000313" key="8">
    <source>
        <dbReference type="EMBL" id="SNT72615.1"/>
    </source>
</evidence>
<dbReference type="CDD" id="cd06127">
    <property type="entry name" value="DEDDh"/>
    <property type="match status" value="1"/>
</dbReference>
<dbReference type="Pfam" id="PF00929">
    <property type="entry name" value="RNase_T"/>
    <property type="match status" value="1"/>
</dbReference>
<dbReference type="RefSeq" id="WP_089343414.1">
    <property type="nucleotide sequence ID" value="NZ_CP067129.1"/>
</dbReference>
<keyword evidence="5" id="KW-0175">Coiled coil</keyword>
<dbReference type="Proteomes" id="UP000198307">
    <property type="component" value="Unassembled WGS sequence"/>
</dbReference>
<dbReference type="InterPro" id="IPR013520">
    <property type="entry name" value="Ribonucl_H"/>
</dbReference>
<keyword evidence="9" id="KW-1185">Reference proteome</keyword>
<dbReference type="InterPro" id="IPR012337">
    <property type="entry name" value="RNaseH-like_sf"/>
</dbReference>
<reference evidence="8 9" key="1">
    <citation type="submission" date="2017-07" db="EMBL/GenBank/DDBJ databases">
        <authorList>
            <person name="Sun Z.S."/>
            <person name="Albrecht U."/>
            <person name="Echele G."/>
            <person name="Lee C.C."/>
        </authorList>
    </citation>
    <scope>NUCLEOTIDE SEQUENCE [LARGE SCALE GENOMIC DNA]</scope>
    <source>
        <strain evidence="8 9">DSM 14827</strain>
    </source>
</reference>
<evidence type="ECO:0000256" key="2">
    <source>
        <dbReference type="ARBA" id="ARBA00025483"/>
    </source>
</evidence>
<dbReference type="OrthoDB" id="9804290at2"/>
<dbReference type="SUPFAM" id="SSF53098">
    <property type="entry name" value="Ribonuclease H-like"/>
    <property type="match status" value="1"/>
</dbReference>
<evidence type="ECO:0000259" key="7">
    <source>
        <dbReference type="SMART" id="SM00479"/>
    </source>
</evidence>
<dbReference type="GO" id="GO:0003887">
    <property type="term" value="F:DNA-directed DNA polymerase activity"/>
    <property type="evidence" value="ECO:0007669"/>
    <property type="project" value="UniProtKB-EC"/>
</dbReference>
<protein>
    <recommendedName>
        <fullName evidence="1">DNA-directed DNA polymerase</fullName>
        <ecNumber evidence="1">2.7.7.7</ecNumber>
    </recommendedName>
</protein>
<dbReference type="SMART" id="SM00479">
    <property type="entry name" value="EXOIII"/>
    <property type="match status" value="1"/>
</dbReference>
<dbReference type="PANTHER" id="PTHR30231">
    <property type="entry name" value="DNA POLYMERASE III SUBUNIT EPSILON"/>
    <property type="match status" value="1"/>
</dbReference>
<dbReference type="EMBL" id="FZQB01000003">
    <property type="protein sequence ID" value="SNT72615.1"/>
    <property type="molecule type" value="Genomic_DNA"/>
</dbReference>
<evidence type="ECO:0000256" key="6">
    <source>
        <dbReference type="SAM" id="Phobius"/>
    </source>
</evidence>